<dbReference type="eggNOG" id="ENOG5032F3B">
    <property type="taxonomic scope" value="Bacteria"/>
</dbReference>
<reference evidence="1 2" key="1">
    <citation type="journal article" date="2001" name="Science">
        <title>Complete genome sequence of a virulent isolate of Streptococcus pneumoniae.</title>
        <authorList>
            <person name="Tettelin H."/>
            <person name="Nelson K.E."/>
            <person name="Paulsen I.T."/>
            <person name="Eisen J.A."/>
            <person name="Read T.D."/>
            <person name="Peterson S."/>
            <person name="Heidelberg J."/>
            <person name="DeBoy R.T."/>
            <person name="Haft D.H."/>
            <person name="Dodson R.J."/>
            <person name="Durkin A.S."/>
            <person name="Gwinn M."/>
            <person name="Kolonay J.F."/>
            <person name="Nelson W.C."/>
            <person name="Peterson J.D."/>
            <person name="Umayam L.A."/>
            <person name="White O."/>
            <person name="Salzberg S.L."/>
            <person name="Lewis M.R."/>
            <person name="Radune D."/>
            <person name="Holtzapple E."/>
            <person name="Khouri H."/>
            <person name="Wolf A.M."/>
            <person name="Utterback T.R."/>
            <person name="Hansen C.L."/>
            <person name="McDonald L.A."/>
            <person name="Feldblyum T.V."/>
            <person name="Angiuoli S."/>
            <person name="Dickinson T."/>
            <person name="Hickey E.K."/>
            <person name="Holt I.E."/>
            <person name="Loftus B.J."/>
            <person name="Yang F."/>
            <person name="Smith H.O."/>
            <person name="Venter J.C."/>
            <person name="Dougherty B.A."/>
            <person name="Morrison D.A."/>
            <person name="Hollingshead S.K."/>
            <person name="Fraser C.M."/>
        </authorList>
    </citation>
    <scope>NUCLEOTIDE SEQUENCE [LARGE SCALE GENOMIC DNA]</scope>
    <source>
        <strain evidence="2">ATCC BAA-334 / TIGR4</strain>
    </source>
</reference>
<gene>
    <name evidence="1" type="ordered locus">SP_0692</name>
</gene>
<name>A0A0H2UPB9_STRPN</name>
<dbReference type="PaxDb" id="170187-SP_0692"/>
<dbReference type="KEGG" id="spn:SP_0692"/>
<dbReference type="EMBL" id="AE005672">
    <property type="protein sequence ID" value="AAK74837.1"/>
    <property type="molecule type" value="Genomic_DNA"/>
</dbReference>
<accession>A0A0H2UPB9</accession>
<evidence type="ECO:0000313" key="1">
    <source>
        <dbReference type="EMBL" id="AAK74837.1"/>
    </source>
</evidence>
<dbReference type="Proteomes" id="UP000000585">
    <property type="component" value="Chromosome"/>
</dbReference>
<keyword evidence="2" id="KW-1185">Reference proteome</keyword>
<proteinExistence type="predicted"/>
<sequence>MIIMQDNFLFEEIEEISVPVNDFSAGLATGIGFGLAILALAGC</sequence>
<dbReference type="EnsemblBacteria" id="AAK74837">
    <property type="protein sequence ID" value="AAK74837"/>
    <property type="gene ID" value="SP_0692"/>
</dbReference>
<evidence type="ECO:0000313" key="2">
    <source>
        <dbReference type="Proteomes" id="UP000000585"/>
    </source>
</evidence>
<dbReference type="AlphaFoldDB" id="A0A0H2UPB9"/>
<organism evidence="1 2">
    <name type="scientific">Streptococcus pneumoniae serotype 4 (strain ATCC BAA-334 / TIGR4)</name>
    <dbReference type="NCBI Taxonomy" id="170187"/>
    <lineage>
        <taxon>Bacteria</taxon>
        <taxon>Bacillati</taxon>
        <taxon>Bacillota</taxon>
        <taxon>Bacilli</taxon>
        <taxon>Lactobacillales</taxon>
        <taxon>Streptococcaceae</taxon>
        <taxon>Streptococcus</taxon>
    </lineage>
</organism>
<protein>
    <submittedName>
        <fullName evidence="1">Uncharacterized protein</fullName>
    </submittedName>
</protein>